<reference evidence="9 10" key="1">
    <citation type="submission" date="2018-05" db="EMBL/GenBank/DDBJ databases">
        <title>Zavarzinia sp. HR-AS.</title>
        <authorList>
            <person name="Lee Y."/>
            <person name="Jeon C.O."/>
        </authorList>
    </citation>
    <scope>NUCLEOTIDE SEQUENCE [LARGE SCALE GENOMIC DNA]</scope>
    <source>
        <strain evidence="9 10">HR-AS</strain>
    </source>
</reference>
<accession>A0A317EJ19</accession>
<dbReference type="EMBL" id="QGLE01000002">
    <property type="protein sequence ID" value="PWR25245.1"/>
    <property type="molecule type" value="Genomic_DNA"/>
</dbReference>
<organism evidence="9 10">
    <name type="scientific">Zavarzinia aquatilis</name>
    <dbReference type="NCBI Taxonomy" id="2211142"/>
    <lineage>
        <taxon>Bacteria</taxon>
        <taxon>Pseudomonadati</taxon>
        <taxon>Pseudomonadota</taxon>
        <taxon>Alphaproteobacteria</taxon>
        <taxon>Rhodospirillales</taxon>
        <taxon>Zavarziniaceae</taxon>
        <taxon>Zavarzinia</taxon>
    </lineage>
</organism>
<evidence type="ECO:0000256" key="4">
    <source>
        <dbReference type="PIRNR" id="PIRNR036492"/>
    </source>
</evidence>
<evidence type="ECO:0000259" key="8">
    <source>
        <dbReference type="Pfam" id="PF00171"/>
    </source>
</evidence>
<evidence type="ECO:0000256" key="3">
    <source>
        <dbReference type="ARBA" id="ARBA00023027"/>
    </source>
</evidence>
<dbReference type="PANTHER" id="PTHR43570">
    <property type="entry name" value="ALDEHYDE DEHYDROGENASE"/>
    <property type="match status" value="1"/>
</dbReference>
<evidence type="ECO:0000256" key="5">
    <source>
        <dbReference type="PIRSR" id="PIRSR036492-1"/>
    </source>
</evidence>
<gene>
    <name evidence="9" type="ORF">DKG74_05645</name>
</gene>
<evidence type="ECO:0000313" key="9">
    <source>
        <dbReference type="EMBL" id="PWR25245.1"/>
    </source>
</evidence>
<protein>
    <recommendedName>
        <fullName evidence="4">Aldehyde dehydrogenase</fullName>
    </recommendedName>
</protein>
<sequence>MNTAAFTTQQRELERLLQVQKAAHLAAGPLSAETRIAWLDRLIGLMVDRQDDIIAAANEDFGNRSGVATLLADVFAVIGSLKFARENLRDWMRPESFEAAFPDAVARVEYQPLGVVGILSPWNFPFNLTFAPLAGVVAAGNRAIIKPSEFTPACSELLRDMIAGAFDESEIAVVTGDAGVAAHFATLPFDHILFTGSTSVAKHVARAAAENLVPLTLELGGKSPVIVSESAPIADAAARVMTIKTLNAGQICLAPDYVMLPEGKVEEFSTAAASAVAAMFPTLKDNPDYTSIINQRHYDRLRSYIDDARVKGARIVEINPAGEDFSQQEARRLPPTLVIDAPDDAKIMQDEIFGPLLPVRTYRAVEEAIAYVNARPRPLALYFFGQDEAEERLVLDRTTSGGVTVNDVMSHAFAENMPFGGVGGSGSGAYHGKAGFLAFSHAKSIYRQSKAPEAEYFLRPPYGDAIRQFLASAISR</sequence>
<dbReference type="PANTHER" id="PTHR43570:SF20">
    <property type="entry name" value="ALDEHYDE DEHYDROGENASE ALDX-RELATED"/>
    <property type="match status" value="1"/>
</dbReference>
<dbReference type="CDD" id="cd07133">
    <property type="entry name" value="ALDH_CALDH_CalB"/>
    <property type="match status" value="1"/>
</dbReference>
<feature type="active site" evidence="5">
    <location>
        <position position="252"/>
    </location>
</feature>
<dbReference type="Gene3D" id="3.40.605.10">
    <property type="entry name" value="Aldehyde Dehydrogenase, Chain A, domain 1"/>
    <property type="match status" value="1"/>
</dbReference>
<dbReference type="InterPro" id="IPR016162">
    <property type="entry name" value="Ald_DH_N"/>
</dbReference>
<keyword evidence="10" id="KW-1185">Reference proteome</keyword>
<dbReference type="InterPro" id="IPR016163">
    <property type="entry name" value="Ald_DH_C"/>
</dbReference>
<comment type="similarity">
    <text evidence="1 4 7">Belongs to the aldehyde dehydrogenase family.</text>
</comment>
<evidence type="ECO:0000256" key="7">
    <source>
        <dbReference type="RuleBase" id="RU003345"/>
    </source>
</evidence>
<dbReference type="SUPFAM" id="SSF53720">
    <property type="entry name" value="ALDH-like"/>
    <property type="match status" value="1"/>
</dbReference>
<dbReference type="Gene3D" id="3.40.309.10">
    <property type="entry name" value="Aldehyde Dehydrogenase, Chain A, domain 2"/>
    <property type="match status" value="1"/>
</dbReference>
<dbReference type="Proteomes" id="UP000245461">
    <property type="component" value="Unassembled WGS sequence"/>
</dbReference>
<evidence type="ECO:0000256" key="2">
    <source>
        <dbReference type="ARBA" id="ARBA00023002"/>
    </source>
</evidence>
<dbReference type="Pfam" id="PF00171">
    <property type="entry name" value="Aldedh"/>
    <property type="match status" value="1"/>
</dbReference>
<dbReference type="InterPro" id="IPR029510">
    <property type="entry name" value="Ald_DH_CS_GLU"/>
</dbReference>
<dbReference type="PROSITE" id="PS00687">
    <property type="entry name" value="ALDEHYDE_DEHYDR_GLU"/>
    <property type="match status" value="1"/>
</dbReference>
<dbReference type="AlphaFoldDB" id="A0A317EJ19"/>
<evidence type="ECO:0000313" key="10">
    <source>
        <dbReference type="Proteomes" id="UP000245461"/>
    </source>
</evidence>
<dbReference type="GO" id="GO:0004029">
    <property type="term" value="F:aldehyde dehydrogenase (NAD+) activity"/>
    <property type="evidence" value="ECO:0007669"/>
    <property type="project" value="TreeGrafter"/>
</dbReference>
<keyword evidence="3" id="KW-0520">NAD</keyword>
<dbReference type="InterPro" id="IPR015590">
    <property type="entry name" value="Aldehyde_DH_dom"/>
</dbReference>
<evidence type="ECO:0000256" key="6">
    <source>
        <dbReference type="PROSITE-ProRule" id="PRU10007"/>
    </source>
</evidence>
<dbReference type="GO" id="GO:0006081">
    <property type="term" value="P:aldehyde metabolic process"/>
    <property type="evidence" value="ECO:0007669"/>
    <property type="project" value="InterPro"/>
</dbReference>
<evidence type="ECO:0000256" key="1">
    <source>
        <dbReference type="ARBA" id="ARBA00009986"/>
    </source>
</evidence>
<dbReference type="InterPro" id="IPR012394">
    <property type="entry name" value="Aldehyde_DH_NAD(P)"/>
</dbReference>
<dbReference type="PIRSF" id="PIRSF036492">
    <property type="entry name" value="ALDH"/>
    <property type="match status" value="1"/>
</dbReference>
<comment type="caution">
    <text evidence="9">The sequence shown here is derived from an EMBL/GenBank/DDBJ whole genome shotgun (WGS) entry which is preliminary data.</text>
</comment>
<dbReference type="InterPro" id="IPR016161">
    <property type="entry name" value="Ald_DH/histidinol_DH"/>
</dbReference>
<dbReference type="GO" id="GO:0005737">
    <property type="term" value="C:cytoplasm"/>
    <property type="evidence" value="ECO:0007669"/>
    <property type="project" value="TreeGrafter"/>
</dbReference>
<name>A0A317EJ19_9PROT</name>
<proteinExistence type="inferred from homology"/>
<dbReference type="RefSeq" id="WP_109903499.1">
    <property type="nucleotide sequence ID" value="NZ_QGLE01000002.1"/>
</dbReference>
<feature type="domain" description="Aldehyde dehydrogenase" evidence="8">
    <location>
        <begin position="9"/>
        <end position="445"/>
    </location>
</feature>
<dbReference type="OrthoDB" id="9812625at2"/>
<keyword evidence="2 4" id="KW-0560">Oxidoreductase</keyword>
<feature type="active site" evidence="5 6">
    <location>
        <position position="218"/>
    </location>
</feature>